<proteinExistence type="predicted"/>
<dbReference type="Proteomes" id="UP000250321">
    <property type="component" value="Unassembled WGS sequence"/>
</dbReference>
<dbReference type="EMBL" id="PJQY01000388">
    <property type="protein sequence ID" value="PQQ11612.1"/>
    <property type="molecule type" value="Genomic_DNA"/>
</dbReference>
<reference evidence="1 2" key="1">
    <citation type="submission" date="2018-02" db="EMBL/GenBank/DDBJ databases">
        <title>Draft genome of wild Prunus yedoensis var. nudiflora.</title>
        <authorList>
            <person name="Baek S."/>
            <person name="Kim J.-H."/>
            <person name="Choi K."/>
            <person name="Kim G.-B."/>
            <person name="Cho A."/>
            <person name="Jang H."/>
            <person name="Shin C.-H."/>
            <person name="Yu H.-J."/>
            <person name="Mun J.-H."/>
        </authorList>
    </citation>
    <scope>NUCLEOTIDE SEQUENCE [LARGE SCALE GENOMIC DNA]</scope>
    <source>
        <strain evidence="2">cv. Jeju island</strain>
        <tissue evidence="1">Leaf</tissue>
    </source>
</reference>
<comment type="caution">
    <text evidence="1">The sequence shown here is derived from an EMBL/GenBank/DDBJ whole genome shotgun (WGS) entry which is preliminary data.</text>
</comment>
<dbReference type="OrthoDB" id="10552659at2759"/>
<accession>A0A314YSV9</accession>
<protein>
    <submittedName>
        <fullName evidence="1">AP2-like ethylene-responsive transcription factor PLT2</fullName>
    </submittedName>
</protein>
<organism evidence="1 2">
    <name type="scientific">Prunus yedoensis var. nudiflora</name>
    <dbReference type="NCBI Taxonomy" id="2094558"/>
    <lineage>
        <taxon>Eukaryota</taxon>
        <taxon>Viridiplantae</taxon>
        <taxon>Streptophyta</taxon>
        <taxon>Embryophyta</taxon>
        <taxon>Tracheophyta</taxon>
        <taxon>Spermatophyta</taxon>
        <taxon>Magnoliopsida</taxon>
        <taxon>eudicotyledons</taxon>
        <taxon>Gunneridae</taxon>
        <taxon>Pentapetalae</taxon>
        <taxon>rosids</taxon>
        <taxon>fabids</taxon>
        <taxon>Rosales</taxon>
        <taxon>Rosaceae</taxon>
        <taxon>Amygdaloideae</taxon>
        <taxon>Amygdaleae</taxon>
        <taxon>Prunus</taxon>
    </lineage>
</organism>
<sequence length="150" mass="16893">MDNPFQNQEWNLINTQGSNEVPKVADFLGVSKSENQSDLVAFNDIQANDSVSDYLFPNNSIVPHGQYQHCDCGSSPKKDFGYIRTKNIYLSRRIDGQEGMKLIFGITVAEGRDNRGRAAKVGMTKKRKQLGLMTWLHLSTGELLLQPIFQ</sequence>
<gene>
    <name evidence="1" type="ORF">Pyn_10037</name>
</gene>
<keyword evidence="2" id="KW-1185">Reference proteome</keyword>
<dbReference type="STRING" id="2094558.A0A314YSV9"/>
<evidence type="ECO:0000313" key="2">
    <source>
        <dbReference type="Proteomes" id="UP000250321"/>
    </source>
</evidence>
<name>A0A314YSV9_PRUYE</name>
<dbReference type="AlphaFoldDB" id="A0A314YSV9"/>
<evidence type="ECO:0000313" key="1">
    <source>
        <dbReference type="EMBL" id="PQQ11612.1"/>
    </source>
</evidence>